<protein>
    <recommendedName>
        <fullName evidence="2 12">Flagellar biosynthetic protein FliP</fullName>
    </recommendedName>
</protein>
<keyword evidence="3 12" id="KW-0813">Transport</keyword>
<keyword evidence="9 12" id="KW-0472">Membrane</keyword>
<evidence type="ECO:0000256" key="6">
    <source>
        <dbReference type="ARBA" id="ARBA00022795"/>
    </source>
</evidence>
<keyword evidence="5 12" id="KW-0812">Transmembrane</keyword>
<evidence type="ECO:0000256" key="7">
    <source>
        <dbReference type="ARBA" id="ARBA00022927"/>
    </source>
</evidence>
<feature type="transmembrane region" description="Helical" evidence="12">
    <location>
        <begin position="203"/>
        <end position="222"/>
    </location>
</feature>
<evidence type="ECO:0000256" key="2">
    <source>
        <dbReference type="ARBA" id="ARBA00021714"/>
    </source>
</evidence>
<evidence type="ECO:0000256" key="5">
    <source>
        <dbReference type="ARBA" id="ARBA00022692"/>
    </source>
</evidence>
<dbReference type="InterPro" id="IPR005837">
    <property type="entry name" value="FliP"/>
</dbReference>
<dbReference type="PANTHER" id="PTHR30587">
    <property type="entry name" value="FLAGELLAR BIOSYNTHETIC PROTEIN FLIP"/>
    <property type="match status" value="1"/>
</dbReference>
<accession>A0A1Y6EYV4</accession>
<keyword evidence="7 12" id="KW-0653">Protein transport</keyword>
<dbReference type="GO" id="GO:0044781">
    <property type="term" value="P:bacterial-type flagellum organization"/>
    <property type="evidence" value="ECO:0007669"/>
    <property type="project" value="UniProtKB-UniRule"/>
</dbReference>
<evidence type="ECO:0000313" key="14">
    <source>
        <dbReference type="Proteomes" id="UP000194474"/>
    </source>
</evidence>
<dbReference type="InterPro" id="IPR005838">
    <property type="entry name" value="T3SS_IM_P"/>
</dbReference>
<keyword evidence="4 12" id="KW-1003">Cell membrane</keyword>
<gene>
    <name evidence="12" type="primary">fliP</name>
    <name evidence="13" type="ORF">SAMN06295905_1488</name>
</gene>
<evidence type="ECO:0000256" key="1">
    <source>
        <dbReference type="ARBA" id="ARBA00006257"/>
    </source>
</evidence>
<keyword evidence="13" id="KW-0969">Cilium</keyword>
<reference evidence="14" key="1">
    <citation type="submission" date="2017-04" db="EMBL/GenBank/DDBJ databases">
        <authorList>
            <person name="Varghese N."/>
            <person name="Submissions S."/>
        </authorList>
    </citation>
    <scope>NUCLEOTIDE SEQUENCE [LARGE SCALE GENOMIC DNA]</scope>
</reference>
<dbReference type="AlphaFoldDB" id="A0A1Y6EYV4"/>
<dbReference type="GO" id="GO:0009425">
    <property type="term" value="C:bacterial-type flagellum basal body"/>
    <property type="evidence" value="ECO:0007669"/>
    <property type="project" value="UniProtKB-SubCell"/>
</dbReference>
<proteinExistence type="inferred from homology"/>
<dbReference type="RefSeq" id="WP_425290615.1">
    <property type="nucleotide sequence ID" value="NZ_FXWK01000001.1"/>
</dbReference>
<dbReference type="Pfam" id="PF00813">
    <property type="entry name" value="FliP"/>
    <property type="match status" value="1"/>
</dbReference>
<keyword evidence="13" id="KW-0966">Cell projection</keyword>
<evidence type="ECO:0000256" key="10">
    <source>
        <dbReference type="ARBA" id="ARBA00023143"/>
    </source>
</evidence>
<comment type="subcellular location">
    <subcellularLocation>
        <location evidence="12">Cell membrane</location>
        <topology evidence="12">Multi-pass membrane protein</topology>
    </subcellularLocation>
    <subcellularLocation>
        <location evidence="12">Bacterial flagellum basal body</location>
    </subcellularLocation>
</comment>
<evidence type="ECO:0000313" key="13">
    <source>
        <dbReference type="EMBL" id="SMQ66461.1"/>
    </source>
</evidence>
<keyword evidence="11 12" id="KW-1006">Bacterial flagellum protein export</keyword>
<comment type="similarity">
    <text evidence="1 12">Belongs to the FliP/MopC/SpaP family.</text>
</comment>
<feature type="transmembrane region" description="Helical" evidence="12">
    <location>
        <begin position="62"/>
        <end position="92"/>
    </location>
</feature>
<evidence type="ECO:0000256" key="3">
    <source>
        <dbReference type="ARBA" id="ARBA00022448"/>
    </source>
</evidence>
<evidence type="ECO:0000256" key="12">
    <source>
        <dbReference type="RuleBase" id="RU362069"/>
    </source>
</evidence>
<dbReference type="PRINTS" id="PR01302">
    <property type="entry name" value="TYPE3IMPPROT"/>
</dbReference>
<dbReference type="NCBIfam" id="TIGR01103">
    <property type="entry name" value="fliP"/>
    <property type="match status" value="1"/>
</dbReference>
<keyword evidence="6 12" id="KW-1005">Bacterial flagellum biogenesis</keyword>
<comment type="function">
    <text evidence="12">Plays a role in the flagellum-specific transport system.</text>
</comment>
<evidence type="ECO:0000256" key="4">
    <source>
        <dbReference type="ARBA" id="ARBA00022475"/>
    </source>
</evidence>
<dbReference type="PRINTS" id="PR00951">
    <property type="entry name" value="FLGBIOSNFLIP"/>
</dbReference>
<keyword evidence="10" id="KW-0975">Bacterial flagellum</keyword>
<keyword evidence="14" id="KW-1185">Reference proteome</keyword>
<dbReference type="PROSITE" id="PS01060">
    <property type="entry name" value="FLIP_1"/>
    <property type="match status" value="1"/>
</dbReference>
<dbReference type="Proteomes" id="UP000194474">
    <property type="component" value="Unassembled WGS sequence"/>
</dbReference>
<dbReference type="GO" id="GO:0009306">
    <property type="term" value="P:protein secretion"/>
    <property type="evidence" value="ECO:0007669"/>
    <property type="project" value="UniProtKB-UniRule"/>
</dbReference>
<evidence type="ECO:0000256" key="9">
    <source>
        <dbReference type="ARBA" id="ARBA00023136"/>
    </source>
</evidence>
<dbReference type="PROSITE" id="PS01061">
    <property type="entry name" value="FLIP_2"/>
    <property type="match status" value="1"/>
</dbReference>
<feature type="transmembrane region" description="Helical" evidence="12">
    <location>
        <begin position="234"/>
        <end position="253"/>
    </location>
</feature>
<dbReference type="NCBIfam" id="NF009438">
    <property type="entry name" value="PRK12797.1"/>
    <property type="match status" value="1"/>
</dbReference>
<dbReference type="GO" id="GO:0005886">
    <property type="term" value="C:plasma membrane"/>
    <property type="evidence" value="ECO:0007669"/>
    <property type="project" value="UniProtKB-SubCell"/>
</dbReference>
<keyword evidence="13" id="KW-0282">Flagellum</keyword>
<evidence type="ECO:0000256" key="8">
    <source>
        <dbReference type="ARBA" id="ARBA00022989"/>
    </source>
</evidence>
<keyword evidence="8 12" id="KW-1133">Transmembrane helix</keyword>
<sequence length="263" mass="28902">MSITTETRPTGTDPARRPRWRRYLPLVTAAGFLILWTSGAFAQDLSIDFGDDATLTERAVQLIGLITLLSLAPSILVMVTSFTRIVVVLSLLRTAIGLQTAPPNTVMVSLALFLTAFIMQPTLQASYDQGIAPLMAGQIEFAEAFDASAAPLHEFMRANVRDKDLELFFDLTEAEVPAEPEAIPLQLLVPAFIISELRRAFEIGFLLFLPFVVIDMVVASVLMSMGMMMLPPVVISLPFKLIFFVLVDGWYLVAGSLVRSFTS</sequence>
<evidence type="ECO:0000256" key="11">
    <source>
        <dbReference type="ARBA" id="ARBA00023225"/>
    </source>
</evidence>
<dbReference type="EMBL" id="FXWK01000001">
    <property type="protein sequence ID" value="SMQ66461.1"/>
    <property type="molecule type" value="Genomic_DNA"/>
</dbReference>
<organism evidence="13 14">
    <name type="scientific">Devosia lucknowensis</name>
    <dbReference type="NCBI Taxonomy" id="1096929"/>
    <lineage>
        <taxon>Bacteria</taxon>
        <taxon>Pseudomonadati</taxon>
        <taxon>Pseudomonadota</taxon>
        <taxon>Alphaproteobacteria</taxon>
        <taxon>Hyphomicrobiales</taxon>
        <taxon>Devosiaceae</taxon>
        <taxon>Devosia</taxon>
    </lineage>
</organism>
<dbReference type="PANTHER" id="PTHR30587:SF0">
    <property type="entry name" value="FLAGELLAR BIOSYNTHETIC PROTEIN FLIP"/>
    <property type="match status" value="1"/>
</dbReference>
<feature type="transmembrane region" description="Helical" evidence="12">
    <location>
        <begin position="23"/>
        <end position="42"/>
    </location>
</feature>
<name>A0A1Y6EYV4_9HYPH</name>